<proteinExistence type="predicted"/>
<gene>
    <name evidence="1" type="ORF">EAS64_14840</name>
</gene>
<comment type="caution">
    <text evidence="1">The sequence shown here is derived from an EMBL/GenBank/DDBJ whole genome shotgun (WGS) entry which is preliminary data.</text>
</comment>
<dbReference type="EMBL" id="RPFW01000003">
    <property type="protein sequence ID" value="TVZ03740.1"/>
    <property type="molecule type" value="Genomic_DNA"/>
</dbReference>
<organism evidence="1 2">
    <name type="scientific">Trebonia kvetii</name>
    <dbReference type="NCBI Taxonomy" id="2480626"/>
    <lineage>
        <taxon>Bacteria</taxon>
        <taxon>Bacillati</taxon>
        <taxon>Actinomycetota</taxon>
        <taxon>Actinomycetes</taxon>
        <taxon>Streptosporangiales</taxon>
        <taxon>Treboniaceae</taxon>
        <taxon>Trebonia</taxon>
    </lineage>
</organism>
<evidence type="ECO:0000313" key="2">
    <source>
        <dbReference type="Proteomes" id="UP000460272"/>
    </source>
</evidence>
<name>A0A6P2BXV4_9ACTN</name>
<dbReference type="RefSeq" id="WP_145853613.1">
    <property type="nucleotide sequence ID" value="NZ_RPFW01000003.1"/>
</dbReference>
<protein>
    <submittedName>
        <fullName evidence="1">Uncharacterized protein</fullName>
    </submittedName>
</protein>
<dbReference type="OrthoDB" id="5194370at2"/>
<dbReference type="AlphaFoldDB" id="A0A6P2BXV4"/>
<keyword evidence="2" id="KW-1185">Reference proteome</keyword>
<sequence length="197" mass="21680">MDFTNASTTFLADSPDNWPARFTISGFTYDRFQNTGQPSDAKIWDEGARCRWLSHQSPFDPGPYEQAARVFRQHGYSSHAEHMLITQRRIARGIISGRGAFARRALDAVYGATVGYGYRPGRVLWLLAILLVLVTASLELPSVNSAMRATTSSGSVYTTQGLLPGQASPSTSALTVPSEVPRAFRTVRPLGWIIWKG</sequence>
<evidence type="ECO:0000313" key="1">
    <source>
        <dbReference type="EMBL" id="TVZ03740.1"/>
    </source>
</evidence>
<accession>A0A6P2BXV4</accession>
<dbReference type="Proteomes" id="UP000460272">
    <property type="component" value="Unassembled WGS sequence"/>
</dbReference>
<reference evidence="1 2" key="1">
    <citation type="submission" date="2018-11" db="EMBL/GenBank/DDBJ databases">
        <title>Trebonia kvetii gen.nov., sp.nov., a novel acidophilic actinobacterium, and proposal of the new actinobacterial family Treboniaceae fam. nov.</title>
        <authorList>
            <person name="Rapoport D."/>
            <person name="Sagova-Mareckova M."/>
            <person name="Sedlacek I."/>
            <person name="Provaznik J."/>
            <person name="Kralova S."/>
            <person name="Pavlinic D."/>
            <person name="Benes V."/>
            <person name="Kopecky J."/>
        </authorList>
    </citation>
    <scope>NUCLEOTIDE SEQUENCE [LARGE SCALE GENOMIC DNA]</scope>
    <source>
        <strain evidence="1 2">15Tr583</strain>
    </source>
</reference>